<name>A0A8J5G473_ZINOF</name>
<organism evidence="1 2">
    <name type="scientific">Zingiber officinale</name>
    <name type="common">Ginger</name>
    <name type="synonym">Amomum zingiber</name>
    <dbReference type="NCBI Taxonomy" id="94328"/>
    <lineage>
        <taxon>Eukaryota</taxon>
        <taxon>Viridiplantae</taxon>
        <taxon>Streptophyta</taxon>
        <taxon>Embryophyta</taxon>
        <taxon>Tracheophyta</taxon>
        <taxon>Spermatophyta</taxon>
        <taxon>Magnoliopsida</taxon>
        <taxon>Liliopsida</taxon>
        <taxon>Zingiberales</taxon>
        <taxon>Zingiberaceae</taxon>
        <taxon>Zingiber</taxon>
    </lineage>
</organism>
<evidence type="ECO:0000313" key="2">
    <source>
        <dbReference type="Proteomes" id="UP000734854"/>
    </source>
</evidence>
<proteinExistence type="predicted"/>
<accession>A0A8J5G473</accession>
<dbReference type="PANTHER" id="PTHR33702">
    <property type="entry name" value="BNAA09G40010D PROTEIN"/>
    <property type="match status" value="1"/>
</dbReference>
<evidence type="ECO:0000313" key="1">
    <source>
        <dbReference type="EMBL" id="KAG6497744.1"/>
    </source>
</evidence>
<sequence length="143" mass="16306">MESNKGGLKGFWKRRGYHRSDGGVTSRRRVIDTVELGGGGERIPPRRSRRARLLRIKIYPRITFLRLRRAASPRRILGRIRDAYVRMMLRLSNAFPRDIYGEEGFGMHPMGKEYDEKVLAETYKAVMTSSACTASVAGLAMPF</sequence>
<dbReference type="EMBL" id="JACMSC010000012">
    <property type="protein sequence ID" value="KAG6497744.1"/>
    <property type="molecule type" value="Genomic_DNA"/>
</dbReference>
<protein>
    <submittedName>
        <fullName evidence="1">Uncharacterized protein</fullName>
    </submittedName>
</protein>
<dbReference type="AlphaFoldDB" id="A0A8J5G473"/>
<dbReference type="PANTHER" id="PTHR33702:SF5">
    <property type="entry name" value="OS01G0308600 PROTEIN"/>
    <property type="match status" value="1"/>
</dbReference>
<dbReference type="Proteomes" id="UP000734854">
    <property type="component" value="Unassembled WGS sequence"/>
</dbReference>
<reference evidence="1 2" key="1">
    <citation type="submission" date="2020-08" db="EMBL/GenBank/DDBJ databases">
        <title>Plant Genome Project.</title>
        <authorList>
            <person name="Zhang R.-G."/>
        </authorList>
    </citation>
    <scope>NUCLEOTIDE SEQUENCE [LARGE SCALE GENOMIC DNA]</scope>
    <source>
        <tissue evidence="1">Rhizome</tissue>
    </source>
</reference>
<gene>
    <name evidence="1" type="ORF">ZIOFF_045649</name>
</gene>
<keyword evidence="2" id="KW-1185">Reference proteome</keyword>
<dbReference type="OrthoDB" id="1898021at2759"/>
<comment type="caution">
    <text evidence="1">The sequence shown here is derived from an EMBL/GenBank/DDBJ whole genome shotgun (WGS) entry which is preliminary data.</text>
</comment>